<dbReference type="InterPro" id="IPR001128">
    <property type="entry name" value="Cyt_P450"/>
</dbReference>
<dbReference type="PANTHER" id="PTHR24287">
    <property type="entry name" value="P450, PUTATIVE (EUROFUNG)-RELATED"/>
    <property type="match status" value="1"/>
</dbReference>
<comment type="caution">
    <text evidence="11">The sequence shown here is derived from an EMBL/GenBank/DDBJ whole genome shotgun (WGS) entry which is preliminary data.</text>
</comment>
<proteinExistence type="inferred from homology"/>
<evidence type="ECO:0000313" key="11">
    <source>
        <dbReference type="EMBL" id="KAG4420987.1"/>
    </source>
</evidence>
<dbReference type="Proteomes" id="UP000664132">
    <property type="component" value="Unassembled WGS sequence"/>
</dbReference>
<dbReference type="Pfam" id="PF00067">
    <property type="entry name" value="p450"/>
    <property type="match status" value="1"/>
</dbReference>
<dbReference type="AlphaFoldDB" id="A0A8H7W9Q2"/>
<dbReference type="GO" id="GO:0020037">
    <property type="term" value="F:heme binding"/>
    <property type="evidence" value="ECO:0007669"/>
    <property type="project" value="InterPro"/>
</dbReference>
<name>A0A8H7W9Q2_9HELO</name>
<dbReference type="InterPro" id="IPR002974">
    <property type="entry name" value="Cyt_P450_E_CYP52_ascomycetes"/>
</dbReference>
<evidence type="ECO:0008006" key="13">
    <source>
        <dbReference type="Google" id="ProtNLM"/>
    </source>
</evidence>
<organism evidence="11 12">
    <name type="scientific">Cadophora malorum</name>
    <dbReference type="NCBI Taxonomy" id="108018"/>
    <lineage>
        <taxon>Eukaryota</taxon>
        <taxon>Fungi</taxon>
        <taxon>Dikarya</taxon>
        <taxon>Ascomycota</taxon>
        <taxon>Pezizomycotina</taxon>
        <taxon>Leotiomycetes</taxon>
        <taxon>Helotiales</taxon>
        <taxon>Ploettnerulaceae</taxon>
        <taxon>Cadophora</taxon>
    </lineage>
</organism>
<dbReference type="GO" id="GO:0016712">
    <property type="term" value="F:oxidoreductase activity, acting on paired donors, with incorporation or reduction of molecular oxygen, reduced flavin or flavoprotein as one donor, and incorporation of one atom of oxygen"/>
    <property type="evidence" value="ECO:0007669"/>
    <property type="project" value="InterPro"/>
</dbReference>
<evidence type="ECO:0000256" key="7">
    <source>
        <dbReference type="ARBA" id="ARBA00023033"/>
    </source>
</evidence>
<evidence type="ECO:0000313" key="12">
    <source>
        <dbReference type="Proteomes" id="UP000664132"/>
    </source>
</evidence>
<sequence>MPFSQSVYTLVALLVASICATKFLSVQSRKSFSAKHGCRPPPALRQNPWLNGFDASYHQIQWMKNNEMFVNITRLFKELGTRTFSLRFAATTRIWTCDPENVNALFKTKADDFELSWVRTEAFRPSIGKAVQASNGEVWAHGRAILRPAFNKANLSNMSLFEEHFQNLRKKIPDDGQTVDLHPLLHSLTMDVATDVLFGESTYLLKSEENIEIERAYDAVNRGVIERFFMGPLIKFYRGPAFFEGCKIVRNYAEKYIEKALAVKESSADGEDGQKSYEFIRELAKETDDITFIRDQILGALSAGRNTTASLMSFLFYLLARNPDKQEILRREIATLNGFPPTYEELKNLVYLRWVIDETFRIFPTIPMTDRVAVRDTVLPTGGGPDGKSPIFVAKGQVVAMVLWAMHRDTGLWGDDALEFKPERWEHYSKSEGKHVAFGKGPRMCPGQNLALTEAAYTVVRMLQTCKTLETRDFEPFQEKYMVSLYSATGTQIALTF</sequence>
<dbReference type="InterPro" id="IPR017972">
    <property type="entry name" value="Cyt_P450_CS"/>
</dbReference>
<protein>
    <recommendedName>
        <fullName evidence="13">Cytochrome P450</fullName>
    </recommendedName>
</protein>
<dbReference type="Gene3D" id="1.10.630.10">
    <property type="entry name" value="Cytochrome P450"/>
    <property type="match status" value="1"/>
</dbReference>
<reference evidence="11" key="1">
    <citation type="submission" date="2021-02" db="EMBL/GenBank/DDBJ databases">
        <title>Genome sequence Cadophora malorum strain M34.</title>
        <authorList>
            <person name="Stefanovic E."/>
            <person name="Vu D."/>
            <person name="Scully C."/>
            <person name="Dijksterhuis J."/>
            <person name="Roader J."/>
            <person name="Houbraken J."/>
        </authorList>
    </citation>
    <scope>NUCLEOTIDE SEQUENCE</scope>
    <source>
        <strain evidence="11">M34</strain>
    </source>
</reference>
<dbReference type="CDD" id="cd11063">
    <property type="entry name" value="CYP52"/>
    <property type="match status" value="1"/>
</dbReference>
<evidence type="ECO:0000256" key="1">
    <source>
        <dbReference type="ARBA" id="ARBA00001971"/>
    </source>
</evidence>
<evidence type="ECO:0000256" key="9">
    <source>
        <dbReference type="RuleBase" id="RU000461"/>
    </source>
</evidence>
<dbReference type="InterPro" id="IPR047146">
    <property type="entry name" value="Cyt_P450_E_CYP52_fungi"/>
</dbReference>
<dbReference type="OrthoDB" id="1470350at2759"/>
<dbReference type="SUPFAM" id="SSF48264">
    <property type="entry name" value="Cytochrome P450"/>
    <property type="match status" value="1"/>
</dbReference>
<dbReference type="PRINTS" id="PR00464">
    <property type="entry name" value="EP450II"/>
</dbReference>
<evidence type="ECO:0000256" key="4">
    <source>
        <dbReference type="ARBA" id="ARBA00022723"/>
    </source>
</evidence>
<evidence type="ECO:0000256" key="2">
    <source>
        <dbReference type="ARBA" id="ARBA00010617"/>
    </source>
</evidence>
<dbReference type="PROSITE" id="PS00086">
    <property type="entry name" value="CYTOCHROME_P450"/>
    <property type="match status" value="1"/>
</dbReference>
<accession>A0A8H7W9Q2</accession>
<comment type="similarity">
    <text evidence="2 9">Belongs to the cytochrome P450 family.</text>
</comment>
<keyword evidence="7 9" id="KW-0503">Monooxygenase</keyword>
<evidence type="ECO:0000256" key="5">
    <source>
        <dbReference type="ARBA" id="ARBA00023002"/>
    </source>
</evidence>
<keyword evidence="10" id="KW-0732">Signal</keyword>
<feature type="binding site" description="axial binding residue" evidence="8">
    <location>
        <position position="445"/>
    </location>
    <ligand>
        <name>heme</name>
        <dbReference type="ChEBI" id="CHEBI:30413"/>
    </ligand>
    <ligandPart>
        <name>Fe</name>
        <dbReference type="ChEBI" id="CHEBI:18248"/>
    </ligandPart>
</feature>
<dbReference type="PANTHER" id="PTHR24287:SF1">
    <property type="entry name" value="P450, PUTATIVE (EUROFUNG)-RELATED"/>
    <property type="match status" value="1"/>
</dbReference>
<dbReference type="PRINTS" id="PR00385">
    <property type="entry name" value="P450"/>
</dbReference>
<dbReference type="GO" id="GO:0005506">
    <property type="term" value="F:iron ion binding"/>
    <property type="evidence" value="ECO:0007669"/>
    <property type="project" value="InterPro"/>
</dbReference>
<dbReference type="EMBL" id="JAFJYH010000073">
    <property type="protein sequence ID" value="KAG4420987.1"/>
    <property type="molecule type" value="Genomic_DNA"/>
</dbReference>
<evidence type="ECO:0000256" key="6">
    <source>
        <dbReference type="ARBA" id="ARBA00023004"/>
    </source>
</evidence>
<keyword evidence="3 8" id="KW-0349">Heme</keyword>
<dbReference type="InterPro" id="IPR002402">
    <property type="entry name" value="Cyt_P450_E_grp-II"/>
</dbReference>
<keyword evidence="4 8" id="KW-0479">Metal-binding</keyword>
<feature type="signal peptide" evidence="10">
    <location>
        <begin position="1"/>
        <end position="20"/>
    </location>
</feature>
<evidence type="ECO:0000256" key="10">
    <source>
        <dbReference type="SAM" id="SignalP"/>
    </source>
</evidence>
<comment type="cofactor">
    <cofactor evidence="1 8">
        <name>heme</name>
        <dbReference type="ChEBI" id="CHEBI:30413"/>
    </cofactor>
</comment>
<gene>
    <name evidence="11" type="ORF">IFR04_005856</name>
</gene>
<evidence type="ECO:0000256" key="3">
    <source>
        <dbReference type="ARBA" id="ARBA00022617"/>
    </source>
</evidence>
<feature type="chain" id="PRO_5034931380" description="Cytochrome P450" evidence="10">
    <location>
        <begin position="21"/>
        <end position="497"/>
    </location>
</feature>
<dbReference type="PRINTS" id="PR01239">
    <property type="entry name" value="EP450IICYP52"/>
</dbReference>
<dbReference type="InterPro" id="IPR036396">
    <property type="entry name" value="Cyt_P450_sf"/>
</dbReference>
<evidence type="ECO:0000256" key="8">
    <source>
        <dbReference type="PIRSR" id="PIRSR602402-1"/>
    </source>
</evidence>
<keyword evidence="5 9" id="KW-0560">Oxidoreductase</keyword>
<keyword evidence="12" id="KW-1185">Reference proteome</keyword>
<keyword evidence="6 8" id="KW-0408">Iron</keyword>